<dbReference type="Proteomes" id="UP000030361">
    <property type="component" value="Chromosome"/>
</dbReference>
<reference evidence="2 3" key="1">
    <citation type="journal article" date="2015" name="Genome Announc.">
        <title>Genome Sequence of Lactobacillus curieae CCTCC M 2011381T, a Novel Producer of Gamma-aminobutyric Acid.</title>
        <authorList>
            <person name="Wang Y."/>
            <person name="Wang Y."/>
            <person name="Lang C."/>
            <person name="Wei D."/>
            <person name="Xu P."/>
            <person name="Xie J."/>
        </authorList>
    </citation>
    <scope>NUCLEOTIDE SEQUENCE [LARGE SCALE GENOMIC DNA]</scope>
    <source>
        <strain evidence="2 3">CCTCC M 2011381</strain>
    </source>
</reference>
<dbReference type="PIRSF" id="PIRSF036521">
    <property type="entry name" value="UCP036521_pph"/>
    <property type="match status" value="1"/>
</dbReference>
<evidence type="ECO:0000313" key="3">
    <source>
        <dbReference type="Proteomes" id="UP000030361"/>
    </source>
</evidence>
<dbReference type="eggNOG" id="COG1694">
    <property type="taxonomic scope" value="Bacteria"/>
</dbReference>
<organism evidence="2 3">
    <name type="scientific">Lentilactobacillus curieae</name>
    <dbReference type="NCBI Taxonomy" id="1138822"/>
    <lineage>
        <taxon>Bacteria</taxon>
        <taxon>Bacillati</taxon>
        <taxon>Bacillota</taxon>
        <taxon>Bacilli</taxon>
        <taxon>Lactobacillales</taxon>
        <taxon>Lactobacillaceae</taxon>
        <taxon>Lentilactobacillus</taxon>
    </lineage>
</organism>
<dbReference type="InterPro" id="IPR011411">
    <property type="entry name" value="MazG-related_YvdC"/>
</dbReference>
<dbReference type="PANTHER" id="PTHR42692:SF2">
    <property type="entry name" value="IG HYPOTHETICAL 16995"/>
    <property type="match status" value="1"/>
</dbReference>
<dbReference type="CDD" id="cd11523">
    <property type="entry name" value="NTP-PPase"/>
    <property type="match status" value="1"/>
</dbReference>
<gene>
    <name evidence="2" type="ORF">PL11_000245</name>
</gene>
<evidence type="ECO:0000259" key="1">
    <source>
        <dbReference type="Pfam" id="PF03819"/>
    </source>
</evidence>
<dbReference type="InterPro" id="IPR004518">
    <property type="entry name" value="MazG-like_dom"/>
</dbReference>
<keyword evidence="3" id="KW-1185">Reference proteome</keyword>
<proteinExistence type="predicted"/>
<dbReference type="RefSeq" id="WP_035166826.1">
    <property type="nucleotide sequence ID" value="NZ_CP018906.1"/>
</dbReference>
<accession>A0A1S6QFW1</accession>
<dbReference type="Gene3D" id="1.10.287.1080">
    <property type="entry name" value="MazG-like"/>
    <property type="match status" value="1"/>
</dbReference>
<dbReference type="SUPFAM" id="SSF101386">
    <property type="entry name" value="all-alpha NTP pyrophosphatases"/>
    <property type="match status" value="1"/>
</dbReference>
<name>A0A1S6QFW1_9LACO</name>
<dbReference type="InterPro" id="IPR047046">
    <property type="entry name" value="YpjD/YvdC"/>
</dbReference>
<dbReference type="OrthoDB" id="2418132at2"/>
<sequence length="109" mass="13014">MNLKDHENWLVEFYKQRDWYKYTPPVRLNYLTEEVGELSRAIRSIEFGRDHPGEHKLSTDEKFDNLNEELADVIDQVLIICSQYDIDPTSLMEYSERKLNKRFESNQGA</sequence>
<feature type="domain" description="NTP pyrophosphohydrolase MazG-like" evidence="1">
    <location>
        <begin position="28"/>
        <end position="102"/>
    </location>
</feature>
<protein>
    <recommendedName>
        <fullName evidence="1">NTP pyrophosphohydrolase MazG-like domain-containing protein</fullName>
    </recommendedName>
</protein>
<dbReference type="EMBL" id="CP018906">
    <property type="protein sequence ID" value="AQW20488.1"/>
    <property type="molecule type" value="Genomic_DNA"/>
</dbReference>
<dbReference type="KEGG" id="lcu:PL11_000245"/>
<evidence type="ECO:0000313" key="2">
    <source>
        <dbReference type="EMBL" id="AQW20488.1"/>
    </source>
</evidence>
<dbReference type="PANTHER" id="PTHR42692">
    <property type="entry name" value="NUCLEOTIDE PYROPHOSPHOHYDROLASE"/>
    <property type="match status" value="1"/>
</dbReference>
<dbReference type="Pfam" id="PF03819">
    <property type="entry name" value="MazG"/>
    <property type="match status" value="1"/>
</dbReference>
<dbReference type="AlphaFoldDB" id="A0A1S6QFW1"/>